<proteinExistence type="predicted"/>
<dbReference type="Proteomes" id="UP000004810">
    <property type="component" value="Unassembled WGS sequence"/>
</dbReference>
<evidence type="ECO:0000313" key="2">
    <source>
        <dbReference type="Proteomes" id="UP000004810"/>
    </source>
</evidence>
<protein>
    <submittedName>
        <fullName evidence="1">Uncharacterized protein</fullName>
    </submittedName>
</protein>
<comment type="caution">
    <text evidence="1">The sequence shown here is derived from an EMBL/GenBank/DDBJ whole genome shotgun (WGS) entry which is preliminary data.</text>
</comment>
<dbReference type="AlphaFoldDB" id="J9EBS5"/>
<dbReference type="EMBL" id="ADBV01005031">
    <property type="protein sequence ID" value="EJW79876.1"/>
    <property type="molecule type" value="Genomic_DNA"/>
</dbReference>
<reference evidence="2" key="1">
    <citation type="submission" date="2012-08" db="EMBL/GenBank/DDBJ databases">
        <title>The Genome Sequence of Wuchereria bancrofti.</title>
        <authorList>
            <person name="Nutman T.B."/>
            <person name="Fink D.L."/>
            <person name="Russ C."/>
            <person name="Young S."/>
            <person name="Zeng Q."/>
            <person name="Koehrsen M."/>
            <person name="Alvarado L."/>
            <person name="Berlin A."/>
            <person name="Chapman S.B."/>
            <person name="Chen Z."/>
            <person name="Freedman E."/>
            <person name="Gellesch M."/>
            <person name="Goldberg J."/>
            <person name="Griggs A."/>
            <person name="Gujja S."/>
            <person name="Heilman E.R."/>
            <person name="Heiman D."/>
            <person name="Hepburn T."/>
            <person name="Howarth C."/>
            <person name="Jen D."/>
            <person name="Larson L."/>
            <person name="Lewis B."/>
            <person name="Mehta T."/>
            <person name="Park D."/>
            <person name="Pearson M."/>
            <person name="Roberts A."/>
            <person name="Saif S."/>
            <person name="Shea T."/>
            <person name="Shenoy N."/>
            <person name="Sisk P."/>
            <person name="Stolte C."/>
            <person name="Sykes S."/>
            <person name="Walk T."/>
            <person name="White J."/>
            <person name="Yandava C."/>
            <person name="Haas B."/>
            <person name="Henn M.R."/>
            <person name="Nusbaum C."/>
            <person name="Birren B."/>
        </authorList>
    </citation>
    <scope>NUCLEOTIDE SEQUENCE [LARGE SCALE GENOMIC DNA]</scope>
    <source>
        <strain evidence="2">NA</strain>
    </source>
</reference>
<organism evidence="1 2">
    <name type="scientific">Wuchereria bancrofti</name>
    <dbReference type="NCBI Taxonomy" id="6293"/>
    <lineage>
        <taxon>Eukaryota</taxon>
        <taxon>Metazoa</taxon>
        <taxon>Ecdysozoa</taxon>
        <taxon>Nematoda</taxon>
        <taxon>Chromadorea</taxon>
        <taxon>Rhabditida</taxon>
        <taxon>Spirurina</taxon>
        <taxon>Spiruromorpha</taxon>
        <taxon>Filarioidea</taxon>
        <taxon>Onchocercidae</taxon>
        <taxon>Wuchereria</taxon>
    </lineage>
</organism>
<accession>J9EBS5</accession>
<sequence length="50" mass="5997">METICQQINTLEPDSQQRIEAIEKEEQNRRLIQDQKKREEQMKIAAVKKV</sequence>
<evidence type="ECO:0000313" key="1">
    <source>
        <dbReference type="EMBL" id="EJW79876.1"/>
    </source>
</evidence>
<name>J9EBS5_WUCBA</name>
<gene>
    <name evidence="1" type="ORF">WUBG_09212</name>
</gene>